<gene>
    <name evidence="3" type="ORF">EDD71_11232</name>
</gene>
<feature type="transmembrane region" description="Helical" evidence="1">
    <location>
        <begin position="72"/>
        <end position="88"/>
    </location>
</feature>
<evidence type="ECO:0000313" key="3">
    <source>
        <dbReference type="EMBL" id="TDT57252.1"/>
    </source>
</evidence>
<dbReference type="OrthoDB" id="9807591at2"/>
<feature type="transmembrane region" description="Helical" evidence="1">
    <location>
        <begin position="120"/>
        <end position="140"/>
    </location>
</feature>
<dbReference type="RefSeq" id="WP_133628302.1">
    <property type="nucleotide sequence ID" value="NZ_SOAZ01000012.1"/>
</dbReference>
<feature type="transmembrane region" description="Helical" evidence="1">
    <location>
        <begin position="160"/>
        <end position="181"/>
    </location>
</feature>
<feature type="domain" description="Heparan-alpha-glucosaminide N-acetyltransferase catalytic" evidence="2">
    <location>
        <begin position="4"/>
        <end position="213"/>
    </location>
</feature>
<feature type="transmembrane region" description="Helical" evidence="1">
    <location>
        <begin position="42"/>
        <end position="60"/>
    </location>
</feature>
<proteinExistence type="predicted"/>
<feature type="transmembrane region" description="Helical" evidence="1">
    <location>
        <begin position="202"/>
        <end position="222"/>
    </location>
</feature>
<keyword evidence="1" id="KW-0812">Transmembrane</keyword>
<keyword evidence="1" id="KW-0472">Membrane</keyword>
<accession>A0A4R7KL25</accession>
<evidence type="ECO:0000256" key="1">
    <source>
        <dbReference type="SAM" id="Phobius"/>
    </source>
</evidence>
<evidence type="ECO:0000313" key="4">
    <source>
        <dbReference type="Proteomes" id="UP000295325"/>
    </source>
</evidence>
<keyword evidence="4" id="KW-1185">Reference proteome</keyword>
<sequence>MKNRIWEIDFLRGIAIVLMVIFHLIYDLSDFYSYNIEYLSGFWYYEGKLSAILFMLISGISCSFSRNNLKRGAFVFSAGMILTLFTLITFPSMYIRFGILHLLGASMIIYHFIRRVKNIYLIIFSAVIISLGNIFSNMTVKSPFLFMLGLRDANFASLDYYPLLPWLGVFLLGVVLGRILYKERKSLFKFEPKFNPLSYMGQHSLLIYFVHQPVLLAALYIIHKI</sequence>
<dbReference type="AlphaFoldDB" id="A0A4R7KL25"/>
<dbReference type="EMBL" id="SOAZ01000012">
    <property type="protein sequence ID" value="TDT57252.1"/>
    <property type="molecule type" value="Genomic_DNA"/>
</dbReference>
<dbReference type="InterPro" id="IPR012429">
    <property type="entry name" value="HGSNAT_cat"/>
</dbReference>
<feature type="transmembrane region" description="Helical" evidence="1">
    <location>
        <begin position="9"/>
        <end position="26"/>
    </location>
</feature>
<feature type="transmembrane region" description="Helical" evidence="1">
    <location>
        <begin position="94"/>
        <end position="113"/>
    </location>
</feature>
<dbReference type="Pfam" id="PF07786">
    <property type="entry name" value="HGSNAT_cat"/>
    <property type="match status" value="1"/>
</dbReference>
<reference evidence="3 4" key="1">
    <citation type="submission" date="2019-03" db="EMBL/GenBank/DDBJ databases">
        <title>Genomic Encyclopedia of Type Strains, Phase IV (KMG-IV): sequencing the most valuable type-strain genomes for metagenomic binning, comparative biology and taxonomic classification.</title>
        <authorList>
            <person name="Goeker M."/>
        </authorList>
    </citation>
    <scope>NUCLEOTIDE SEQUENCE [LARGE SCALE GENOMIC DNA]</scope>
    <source>
        <strain evidence="3 4">DSM 24455</strain>
    </source>
</reference>
<keyword evidence="1" id="KW-1133">Transmembrane helix</keyword>
<dbReference type="Proteomes" id="UP000295325">
    <property type="component" value="Unassembled WGS sequence"/>
</dbReference>
<evidence type="ECO:0000259" key="2">
    <source>
        <dbReference type="Pfam" id="PF07786"/>
    </source>
</evidence>
<organism evidence="3 4">
    <name type="scientific">Fonticella tunisiensis</name>
    <dbReference type="NCBI Taxonomy" id="1096341"/>
    <lineage>
        <taxon>Bacteria</taxon>
        <taxon>Bacillati</taxon>
        <taxon>Bacillota</taxon>
        <taxon>Clostridia</taxon>
        <taxon>Eubacteriales</taxon>
        <taxon>Clostridiaceae</taxon>
        <taxon>Fonticella</taxon>
    </lineage>
</organism>
<name>A0A4R7KL25_9CLOT</name>
<protein>
    <submittedName>
        <fullName evidence="3">Putative membrane protein</fullName>
    </submittedName>
</protein>
<comment type="caution">
    <text evidence="3">The sequence shown here is derived from an EMBL/GenBank/DDBJ whole genome shotgun (WGS) entry which is preliminary data.</text>
</comment>